<dbReference type="Pfam" id="PF20221">
    <property type="entry name" value="DUF6580"/>
    <property type="match status" value="1"/>
</dbReference>
<evidence type="ECO:0000256" key="1">
    <source>
        <dbReference type="SAM" id="Phobius"/>
    </source>
</evidence>
<dbReference type="Proteomes" id="UP001216139">
    <property type="component" value="Chromosome"/>
</dbReference>
<evidence type="ECO:0000313" key="3">
    <source>
        <dbReference type="Proteomes" id="UP001216139"/>
    </source>
</evidence>
<organism evidence="2 3">
    <name type="scientific">Mucilaginibacter jinjuensis</name>
    <dbReference type="NCBI Taxonomy" id="1176721"/>
    <lineage>
        <taxon>Bacteria</taxon>
        <taxon>Pseudomonadati</taxon>
        <taxon>Bacteroidota</taxon>
        <taxon>Sphingobacteriia</taxon>
        <taxon>Sphingobacteriales</taxon>
        <taxon>Sphingobacteriaceae</taxon>
        <taxon>Mucilaginibacter</taxon>
    </lineage>
</organism>
<dbReference type="RefSeq" id="WP_273628035.1">
    <property type="nucleotide sequence ID" value="NZ_CP117167.1"/>
</dbReference>
<gene>
    <name evidence="2" type="ORF">PQO05_14510</name>
</gene>
<feature type="transmembrane region" description="Helical" evidence="1">
    <location>
        <begin position="33"/>
        <end position="51"/>
    </location>
</feature>
<reference evidence="2 3" key="1">
    <citation type="submission" date="2023-02" db="EMBL/GenBank/DDBJ databases">
        <title>Genome sequence of Mucilaginibacter jinjuensis strain KACC 16571.</title>
        <authorList>
            <person name="Kim S."/>
            <person name="Heo J."/>
            <person name="Kwon S.-W."/>
        </authorList>
    </citation>
    <scope>NUCLEOTIDE SEQUENCE [LARGE SCALE GENOMIC DNA]</scope>
    <source>
        <strain evidence="2 3">KACC 16571</strain>
    </source>
</reference>
<evidence type="ECO:0000313" key="2">
    <source>
        <dbReference type="EMBL" id="WCT09941.1"/>
    </source>
</evidence>
<feature type="transmembrane region" description="Helical" evidence="1">
    <location>
        <begin position="82"/>
        <end position="99"/>
    </location>
</feature>
<sequence>MSQQQKINIRNAVLILMIIAAAAMRLVSYKYQVLSNFTPVGAIAIFGGTYFNDKWKAYLVPFAALFVSDLIINYMYFSKLVWYSSSLWMYASFFAMVFFGSLIKKVNFGTVVLASVGGILVHWLLTDIDPWLNGTTYAKGINGYFQSLIAAVPFEKNMILGDLVFGLILFGGFELAKSKYTVLRNEPKLATA</sequence>
<name>A0ABY7T0S0_9SPHI</name>
<accession>A0ABY7T0S0</accession>
<keyword evidence="1" id="KW-0812">Transmembrane</keyword>
<keyword evidence="1" id="KW-0472">Membrane</keyword>
<dbReference type="EMBL" id="CP117167">
    <property type="protein sequence ID" value="WCT09941.1"/>
    <property type="molecule type" value="Genomic_DNA"/>
</dbReference>
<feature type="transmembrane region" description="Helical" evidence="1">
    <location>
        <begin position="7"/>
        <end position="27"/>
    </location>
</feature>
<dbReference type="InterPro" id="IPR046487">
    <property type="entry name" value="DUF6580"/>
</dbReference>
<feature type="transmembrane region" description="Helical" evidence="1">
    <location>
        <begin position="158"/>
        <end position="176"/>
    </location>
</feature>
<protein>
    <submittedName>
        <fullName evidence="2">Uncharacterized protein</fullName>
    </submittedName>
</protein>
<feature type="transmembrane region" description="Helical" evidence="1">
    <location>
        <begin position="106"/>
        <end position="125"/>
    </location>
</feature>
<proteinExistence type="predicted"/>
<keyword evidence="1" id="KW-1133">Transmembrane helix</keyword>
<keyword evidence="3" id="KW-1185">Reference proteome</keyword>
<feature type="transmembrane region" description="Helical" evidence="1">
    <location>
        <begin position="58"/>
        <end position="76"/>
    </location>
</feature>